<keyword evidence="1" id="KW-0472">Membrane</keyword>
<gene>
    <name evidence="2" type="ORF">WR164_00980</name>
</gene>
<keyword evidence="1" id="KW-0812">Transmembrane</keyword>
<reference evidence="2" key="1">
    <citation type="submission" date="2022-07" db="EMBL/GenBank/DDBJ databases">
        <authorList>
            <person name="Kouya T."/>
            <person name="Ishiyama Y."/>
        </authorList>
    </citation>
    <scope>NUCLEOTIDE SEQUENCE</scope>
    <source>
        <strain evidence="2">WR16-4</strain>
    </source>
</reference>
<reference evidence="2" key="2">
    <citation type="journal article" date="2023" name="PLoS ONE">
        <title>Philodulcilactobacillus myokoensis gen. nov., sp. nov., a fructophilic, acidophilic, and agar-phobic lactic acid bacterium isolated from fermented vegetable extracts.</title>
        <authorList>
            <person name="Kouya T."/>
            <person name="Ishiyama Y."/>
            <person name="Ohashi S."/>
            <person name="Kumakubo R."/>
            <person name="Yamazaki T."/>
            <person name="Otaki T."/>
        </authorList>
    </citation>
    <scope>NUCLEOTIDE SEQUENCE</scope>
    <source>
        <strain evidence="2">WR16-4</strain>
    </source>
</reference>
<sequence length="52" mass="6365">MHLLYIIILSLTLLSYLYIFLKDFHKDKKDMLIIFIHFFEFFLVISLILQSL</sequence>
<name>A0A9W6ESG1_9LACO</name>
<accession>A0A9W6ESG1</accession>
<dbReference type="AlphaFoldDB" id="A0A9W6ESG1"/>
<proteinExistence type="predicted"/>
<evidence type="ECO:0000313" key="3">
    <source>
        <dbReference type="Proteomes" id="UP001144204"/>
    </source>
</evidence>
<evidence type="ECO:0000256" key="1">
    <source>
        <dbReference type="SAM" id="Phobius"/>
    </source>
</evidence>
<keyword evidence="1" id="KW-1133">Transmembrane helix</keyword>
<evidence type="ECO:0000313" key="2">
    <source>
        <dbReference type="EMBL" id="GLB46119.1"/>
    </source>
</evidence>
<organism evidence="2 3">
    <name type="scientific">Philodulcilactobacillus myokoensis</name>
    <dbReference type="NCBI Taxonomy" id="2929573"/>
    <lineage>
        <taxon>Bacteria</taxon>
        <taxon>Bacillati</taxon>
        <taxon>Bacillota</taxon>
        <taxon>Bacilli</taxon>
        <taxon>Lactobacillales</taxon>
        <taxon>Lactobacillaceae</taxon>
        <taxon>Philodulcilactobacillus</taxon>
    </lineage>
</organism>
<keyword evidence="3" id="KW-1185">Reference proteome</keyword>
<dbReference type="EMBL" id="BRPL01000002">
    <property type="protein sequence ID" value="GLB46119.1"/>
    <property type="molecule type" value="Genomic_DNA"/>
</dbReference>
<comment type="caution">
    <text evidence="2">The sequence shown here is derived from an EMBL/GenBank/DDBJ whole genome shotgun (WGS) entry which is preliminary data.</text>
</comment>
<dbReference type="Proteomes" id="UP001144204">
    <property type="component" value="Unassembled WGS sequence"/>
</dbReference>
<protein>
    <submittedName>
        <fullName evidence="2">Uncharacterized protein</fullName>
    </submittedName>
</protein>
<feature type="transmembrane region" description="Helical" evidence="1">
    <location>
        <begin position="6"/>
        <end position="24"/>
    </location>
</feature>
<feature type="transmembrane region" description="Helical" evidence="1">
    <location>
        <begin position="31"/>
        <end position="49"/>
    </location>
</feature>